<keyword evidence="2 5" id="KW-0717">Septation</keyword>
<dbReference type="GO" id="GO:0005737">
    <property type="term" value="C:cytoplasm"/>
    <property type="evidence" value="ECO:0007669"/>
    <property type="project" value="UniProtKB-SubCell"/>
</dbReference>
<gene>
    <name evidence="5" type="primary">sepF</name>
    <name evidence="6" type="ORF">KL86CLO1_12046</name>
</gene>
<dbReference type="InterPro" id="IPR038594">
    <property type="entry name" value="SepF-like_sf"/>
</dbReference>
<dbReference type="AlphaFoldDB" id="A0A212K1N6"/>
<sequence>MELLDKLKRLIWGEVDGGEDRAAPECGADVALFEPSSGKVMLVKPDLFANVGQVTDYLCKGYLVLLDLSAVTSEGARRIVDFLSGAAYSRDGLLLQVSSKAYLLAPATVDVSDGVRPAAEDDWSYDAVFNF</sequence>
<evidence type="ECO:0000256" key="4">
    <source>
        <dbReference type="ARBA" id="ARBA00044936"/>
    </source>
</evidence>
<comment type="function">
    <text evidence="4 5">Cell division protein that is part of the divisome complex and is recruited early to the Z-ring. Probably stimulates Z-ring formation, perhaps through the cross-linking of FtsZ protofilaments. Its function overlaps with FtsA.</text>
</comment>
<dbReference type="PANTHER" id="PTHR35798:SF1">
    <property type="entry name" value="CELL DIVISION PROTEIN SEPF"/>
    <property type="match status" value="1"/>
</dbReference>
<dbReference type="GO" id="GO:0000917">
    <property type="term" value="P:division septum assembly"/>
    <property type="evidence" value="ECO:0007669"/>
    <property type="project" value="UniProtKB-KW"/>
</dbReference>
<protein>
    <recommendedName>
        <fullName evidence="5">Cell division protein SepF</fullName>
    </recommendedName>
</protein>
<keyword evidence="3 5" id="KW-0131">Cell cycle</keyword>
<keyword evidence="1 5" id="KW-0132">Cell division</keyword>
<organism evidence="6">
    <name type="scientific">uncultured Eubacteriales bacterium</name>
    <dbReference type="NCBI Taxonomy" id="172733"/>
    <lineage>
        <taxon>Bacteria</taxon>
        <taxon>Bacillati</taxon>
        <taxon>Bacillota</taxon>
        <taxon>Clostridia</taxon>
        <taxon>Eubacteriales</taxon>
        <taxon>environmental samples</taxon>
    </lineage>
</organism>
<evidence type="ECO:0000256" key="1">
    <source>
        <dbReference type="ARBA" id="ARBA00022618"/>
    </source>
</evidence>
<dbReference type="EMBL" id="FLUN01000001">
    <property type="protein sequence ID" value="SBW05552.1"/>
    <property type="molecule type" value="Genomic_DNA"/>
</dbReference>
<name>A0A212K1N6_9FIRM</name>
<accession>A0A212K1N6</accession>
<proteinExistence type="inferred from homology"/>
<dbReference type="GO" id="GO:0043093">
    <property type="term" value="P:FtsZ-dependent cytokinesis"/>
    <property type="evidence" value="ECO:0007669"/>
    <property type="project" value="UniProtKB-UniRule"/>
</dbReference>
<dbReference type="Pfam" id="PF04472">
    <property type="entry name" value="SepF"/>
    <property type="match status" value="1"/>
</dbReference>
<comment type="subcellular location">
    <subcellularLocation>
        <location evidence="5">Cytoplasm</location>
    </subcellularLocation>
    <text evidence="5">Localizes to the division site, in a FtsZ-dependent manner.</text>
</comment>
<evidence type="ECO:0000256" key="3">
    <source>
        <dbReference type="ARBA" id="ARBA00023306"/>
    </source>
</evidence>
<dbReference type="InterPro" id="IPR007561">
    <property type="entry name" value="Cell_div_SepF/SepF-rel"/>
</dbReference>
<comment type="subunit">
    <text evidence="5">Homodimer. Interacts with FtsZ.</text>
</comment>
<evidence type="ECO:0000256" key="2">
    <source>
        <dbReference type="ARBA" id="ARBA00023210"/>
    </source>
</evidence>
<evidence type="ECO:0000313" key="6">
    <source>
        <dbReference type="EMBL" id="SBW05552.1"/>
    </source>
</evidence>
<dbReference type="Gene3D" id="3.30.110.150">
    <property type="entry name" value="SepF-like protein"/>
    <property type="match status" value="1"/>
</dbReference>
<evidence type="ECO:0000256" key="5">
    <source>
        <dbReference type="HAMAP-Rule" id="MF_01197"/>
    </source>
</evidence>
<reference evidence="6" key="1">
    <citation type="submission" date="2016-04" db="EMBL/GenBank/DDBJ databases">
        <authorList>
            <person name="Evans L.H."/>
            <person name="Alamgir A."/>
            <person name="Owens N."/>
            <person name="Weber N.D."/>
            <person name="Virtaneva K."/>
            <person name="Barbian K."/>
            <person name="Babar A."/>
            <person name="Rosenke K."/>
        </authorList>
    </citation>
    <scope>NUCLEOTIDE SEQUENCE</scope>
    <source>
        <strain evidence="6">86</strain>
    </source>
</reference>
<comment type="similarity">
    <text evidence="5">Belongs to the SepF family.</text>
</comment>
<dbReference type="HAMAP" id="MF_01197">
    <property type="entry name" value="SepF"/>
    <property type="match status" value="1"/>
</dbReference>
<dbReference type="PANTHER" id="PTHR35798">
    <property type="entry name" value="CELL DIVISION PROTEIN SEPF"/>
    <property type="match status" value="1"/>
</dbReference>
<dbReference type="InterPro" id="IPR023052">
    <property type="entry name" value="Cell_div_SepF"/>
</dbReference>
<keyword evidence="5" id="KW-0963">Cytoplasm</keyword>